<dbReference type="NCBIfam" id="TIGR01603">
    <property type="entry name" value="maj_tail_phi13"/>
    <property type="match status" value="1"/>
</dbReference>
<organism evidence="1 2">
    <name type="scientific">Candidatus Pullichristensenella stercorigallinarum</name>
    <dbReference type="NCBI Taxonomy" id="2840909"/>
    <lineage>
        <taxon>Bacteria</taxon>
        <taxon>Bacillati</taxon>
        <taxon>Bacillota</taxon>
        <taxon>Clostridia</taxon>
        <taxon>Candidatus Pullichristensenella</taxon>
    </lineage>
</organism>
<evidence type="ECO:0000313" key="1">
    <source>
        <dbReference type="EMBL" id="HIQ83831.1"/>
    </source>
</evidence>
<sequence>MPSPTAAPTVSSTVGLKNLVIAPVTADTEESTTYGDLQKVAGAIEATITPENNDPDVQYFDDTEGDVLYPDPELSFTTRLADLPLVIQEMIFGNQIDDNGVLIRSANDKPGYFAVGFMSEKANGKYRYVWLFKVRAKPVTESYATKEGTTITRQTGEVEWTAIKRTSDGRYQAIADEGEGGFDSSKAATFLESVYTPTFTPEEDGP</sequence>
<protein>
    <recommendedName>
        <fullName evidence="3">Phage tail protein</fullName>
    </recommendedName>
</protein>
<dbReference type="EMBL" id="DVFZ01000112">
    <property type="protein sequence ID" value="HIQ83831.1"/>
    <property type="molecule type" value="Genomic_DNA"/>
</dbReference>
<accession>A0A9D0ZP41</accession>
<dbReference type="AlphaFoldDB" id="A0A9D0ZP41"/>
<reference evidence="1" key="2">
    <citation type="journal article" date="2021" name="PeerJ">
        <title>Extensive microbial diversity within the chicken gut microbiome revealed by metagenomics and culture.</title>
        <authorList>
            <person name="Gilroy R."/>
            <person name="Ravi A."/>
            <person name="Getino M."/>
            <person name="Pursley I."/>
            <person name="Horton D.L."/>
            <person name="Alikhan N.F."/>
            <person name="Baker D."/>
            <person name="Gharbi K."/>
            <person name="Hall N."/>
            <person name="Watson M."/>
            <person name="Adriaenssens E.M."/>
            <person name="Foster-Nyarko E."/>
            <person name="Jarju S."/>
            <person name="Secka A."/>
            <person name="Antonio M."/>
            <person name="Oren A."/>
            <person name="Chaudhuri R.R."/>
            <person name="La Ragione R."/>
            <person name="Hildebrand F."/>
            <person name="Pallen M.J."/>
        </authorList>
    </citation>
    <scope>NUCLEOTIDE SEQUENCE</scope>
    <source>
        <strain evidence="1">ChiSjej6B24-2974</strain>
    </source>
</reference>
<proteinExistence type="predicted"/>
<evidence type="ECO:0000313" key="2">
    <source>
        <dbReference type="Proteomes" id="UP000824260"/>
    </source>
</evidence>
<comment type="caution">
    <text evidence="1">The sequence shown here is derived from an EMBL/GenBank/DDBJ whole genome shotgun (WGS) entry which is preliminary data.</text>
</comment>
<gene>
    <name evidence="1" type="ORF">IAA52_12130</name>
</gene>
<dbReference type="InterPro" id="IPR006490">
    <property type="entry name" value="Maj_tail_phi13"/>
</dbReference>
<dbReference type="Proteomes" id="UP000824260">
    <property type="component" value="Unassembled WGS sequence"/>
</dbReference>
<name>A0A9D0ZP41_9FIRM</name>
<reference evidence="1" key="1">
    <citation type="submission" date="2020-10" db="EMBL/GenBank/DDBJ databases">
        <authorList>
            <person name="Gilroy R."/>
        </authorList>
    </citation>
    <scope>NUCLEOTIDE SEQUENCE</scope>
    <source>
        <strain evidence="1">ChiSjej6B24-2974</strain>
    </source>
</reference>
<evidence type="ECO:0008006" key="3">
    <source>
        <dbReference type="Google" id="ProtNLM"/>
    </source>
</evidence>